<evidence type="ECO:0000313" key="1">
    <source>
        <dbReference type="EMBL" id="NYJ12825.1"/>
    </source>
</evidence>
<comment type="caution">
    <text evidence="1">The sequence shown here is derived from an EMBL/GenBank/DDBJ whole genome shotgun (WGS) entry which is preliminary data.</text>
</comment>
<sequence>MSYLYEDLPARDHIAPKTTYPMWTFRPDNLVLACYACNSDRKKAYDPISARHRKYRRCQFSIVHPYFDRPGAHLDYAIGGPRAILIAGITDKGKETIRLFDLMSPERAKQRAAEALVEELPNRLQRQFQEMYVPVVRSHAPLKPATRIAPTGA</sequence>
<dbReference type="EMBL" id="JACBZV010000006">
    <property type="protein sequence ID" value="NYJ12825.1"/>
    <property type="molecule type" value="Genomic_DNA"/>
</dbReference>
<gene>
    <name evidence="1" type="ORF">GGI64_003899</name>
</gene>
<dbReference type="AlphaFoldDB" id="A0A7Z0E0J3"/>
<name>A0A7Z0E0J3_RHILE</name>
<dbReference type="Proteomes" id="UP000535276">
    <property type="component" value="Unassembled WGS sequence"/>
</dbReference>
<accession>A0A7Z0E0J3</accession>
<evidence type="ECO:0008006" key="3">
    <source>
        <dbReference type="Google" id="ProtNLM"/>
    </source>
</evidence>
<protein>
    <recommendedName>
        <fullName evidence="3">HNH domain-containing protein</fullName>
    </recommendedName>
</protein>
<proteinExistence type="predicted"/>
<evidence type="ECO:0000313" key="2">
    <source>
        <dbReference type="Proteomes" id="UP000535276"/>
    </source>
</evidence>
<dbReference type="RefSeq" id="WP_179612235.1">
    <property type="nucleotide sequence ID" value="NZ_JACBZV010000006.1"/>
</dbReference>
<reference evidence="1 2" key="1">
    <citation type="submission" date="2020-07" db="EMBL/GenBank/DDBJ databases">
        <title>Genomic Encyclopedia of Type Strains, Phase IV (KMG-V): Genome sequencing to study the core and pangenomes of soil and plant-associated prokaryotes.</title>
        <authorList>
            <person name="Whitman W."/>
        </authorList>
    </citation>
    <scope>NUCLEOTIDE SEQUENCE [LARGE SCALE GENOMIC DNA]</scope>
    <source>
        <strain evidence="1 2">SEMIA 4052</strain>
    </source>
</reference>
<organism evidence="1 2">
    <name type="scientific">Rhizobium leguminosarum</name>
    <dbReference type="NCBI Taxonomy" id="384"/>
    <lineage>
        <taxon>Bacteria</taxon>
        <taxon>Pseudomonadati</taxon>
        <taxon>Pseudomonadota</taxon>
        <taxon>Alphaproteobacteria</taxon>
        <taxon>Hyphomicrobiales</taxon>
        <taxon>Rhizobiaceae</taxon>
        <taxon>Rhizobium/Agrobacterium group</taxon>
        <taxon>Rhizobium</taxon>
    </lineage>
</organism>
<dbReference type="Gene3D" id="1.10.30.50">
    <property type="match status" value="1"/>
</dbReference>